<evidence type="ECO:0000256" key="8">
    <source>
        <dbReference type="SAM" id="SignalP"/>
    </source>
</evidence>
<reference evidence="9" key="1">
    <citation type="journal article" date="2023" name="Nat. Microbiol.">
        <title>Babesia duncani multi-omics identifies virulence factors and drug targets.</title>
        <authorList>
            <person name="Singh P."/>
            <person name="Lonardi S."/>
            <person name="Liang Q."/>
            <person name="Vydyam P."/>
            <person name="Khabirova E."/>
            <person name="Fang T."/>
            <person name="Gihaz S."/>
            <person name="Thekkiniath J."/>
            <person name="Munshi M."/>
            <person name="Abel S."/>
            <person name="Ciampossin L."/>
            <person name="Batugedara G."/>
            <person name="Gupta M."/>
            <person name="Lu X.M."/>
            <person name="Lenz T."/>
            <person name="Chakravarty S."/>
            <person name="Cornillot E."/>
            <person name="Hu Y."/>
            <person name="Ma W."/>
            <person name="Gonzalez L.M."/>
            <person name="Sanchez S."/>
            <person name="Estrada K."/>
            <person name="Sanchez-Flores A."/>
            <person name="Montero E."/>
            <person name="Harb O.S."/>
            <person name="Le Roch K.G."/>
            <person name="Mamoun C.B."/>
        </authorList>
    </citation>
    <scope>NUCLEOTIDE SEQUENCE</scope>
    <source>
        <strain evidence="9">WA1</strain>
    </source>
</reference>
<accession>A0AAD9PNB7</accession>
<dbReference type="Proteomes" id="UP001214638">
    <property type="component" value="Unassembled WGS sequence"/>
</dbReference>
<gene>
    <name evidence="9" type="ORF">BdWA1_000853</name>
</gene>
<evidence type="ECO:0000256" key="2">
    <source>
        <dbReference type="ARBA" id="ARBA00008917"/>
    </source>
</evidence>
<dbReference type="GO" id="GO:0005789">
    <property type="term" value="C:endoplasmic reticulum membrane"/>
    <property type="evidence" value="ECO:0007669"/>
    <property type="project" value="UniProtKB-SubCell"/>
</dbReference>
<sequence length="316" mass="35884">MAMNVFVVLPLLLLIADARDFARFPVPNSSFGNVNTTRRLKLATIPVSGPKTTLATLPQPVDSKGIGQFRIATRRYEAILPSCVQDAINAREHWFIMRMLQPLCRIPPITGSYLTGCFMIALWSWAFNGNMPPPAFTFDLVKIQQGQVWRCFTPLLLLGQLWLEFGLLAQSVAMYMSGVEIGLCKRPEKFVEMLTFAVTTLSLYGLAEAHYGHGHSLMDNLPTSLGIFLIYYWSRMYEGTMVNCFDLIQLPSEWVPFLILIQNGLFGHFSRMDLAAIAFAYLYYYALAEAEALAPFRALATRRFRSLYERYLNEMP</sequence>
<dbReference type="RefSeq" id="XP_067804692.1">
    <property type="nucleotide sequence ID" value="XM_067945901.1"/>
</dbReference>
<dbReference type="GeneID" id="94335151"/>
<keyword evidence="5" id="KW-1133">Transmembrane helix</keyword>
<evidence type="ECO:0000313" key="9">
    <source>
        <dbReference type="EMBL" id="KAK2197850.1"/>
    </source>
</evidence>
<keyword evidence="4 7" id="KW-0256">Endoplasmic reticulum</keyword>
<proteinExistence type="inferred from homology"/>
<comment type="subcellular location">
    <subcellularLocation>
        <location evidence="1 7">Endoplasmic reticulum membrane</location>
        <topology evidence="1 7">Multi-pass membrane protein</topology>
    </subcellularLocation>
</comment>
<dbReference type="KEGG" id="bdw:94335151"/>
<comment type="function">
    <text evidence="7">May be involved in the degradation of misfolded endoplasmic reticulum (ER) luminal proteins.</text>
</comment>
<keyword evidence="3" id="KW-0812">Transmembrane</keyword>
<keyword evidence="8" id="KW-0732">Signal</keyword>
<dbReference type="PANTHER" id="PTHR11009">
    <property type="entry name" value="DER1-LIKE PROTEIN, DERLIN"/>
    <property type="match status" value="1"/>
</dbReference>
<comment type="caution">
    <text evidence="9">The sequence shown here is derived from an EMBL/GenBank/DDBJ whole genome shotgun (WGS) entry which is preliminary data.</text>
</comment>
<keyword evidence="6" id="KW-0472">Membrane</keyword>
<feature type="chain" id="PRO_5042201221" description="Derlin" evidence="8">
    <location>
        <begin position="19"/>
        <end position="316"/>
    </location>
</feature>
<dbReference type="Pfam" id="PF04511">
    <property type="entry name" value="DER1"/>
    <property type="match status" value="1"/>
</dbReference>
<evidence type="ECO:0000313" key="10">
    <source>
        <dbReference type="Proteomes" id="UP001214638"/>
    </source>
</evidence>
<name>A0AAD9PNB7_9APIC</name>
<dbReference type="EMBL" id="JALLKP010000001">
    <property type="protein sequence ID" value="KAK2197850.1"/>
    <property type="molecule type" value="Genomic_DNA"/>
</dbReference>
<evidence type="ECO:0000256" key="6">
    <source>
        <dbReference type="ARBA" id="ARBA00023136"/>
    </source>
</evidence>
<dbReference type="InterPro" id="IPR007599">
    <property type="entry name" value="DER1"/>
</dbReference>
<evidence type="ECO:0000256" key="3">
    <source>
        <dbReference type="ARBA" id="ARBA00022692"/>
    </source>
</evidence>
<evidence type="ECO:0000256" key="4">
    <source>
        <dbReference type="ARBA" id="ARBA00022824"/>
    </source>
</evidence>
<evidence type="ECO:0000256" key="5">
    <source>
        <dbReference type="ARBA" id="ARBA00022989"/>
    </source>
</evidence>
<comment type="similarity">
    <text evidence="2 7">Belongs to the derlin family.</text>
</comment>
<protein>
    <recommendedName>
        <fullName evidence="7">Derlin</fullName>
    </recommendedName>
</protein>
<keyword evidence="10" id="KW-1185">Reference proteome</keyword>
<organism evidence="9 10">
    <name type="scientific">Babesia duncani</name>
    <dbReference type="NCBI Taxonomy" id="323732"/>
    <lineage>
        <taxon>Eukaryota</taxon>
        <taxon>Sar</taxon>
        <taxon>Alveolata</taxon>
        <taxon>Apicomplexa</taxon>
        <taxon>Aconoidasida</taxon>
        <taxon>Piroplasmida</taxon>
        <taxon>Babesiidae</taxon>
        <taxon>Babesia</taxon>
    </lineage>
</organism>
<dbReference type="GO" id="GO:0006950">
    <property type="term" value="P:response to stress"/>
    <property type="evidence" value="ECO:0007669"/>
    <property type="project" value="UniProtKB-ARBA"/>
</dbReference>
<evidence type="ECO:0000256" key="7">
    <source>
        <dbReference type="RuleBase" id="RU363059"/>
    </source>
</evidence>
<dbReference type="AlphaFoldDB" id="A0AAD9PNB7"/>
<evidence type="ECO:0000256" key="1">
    <source>
        <dbReference type="ARBA" id="ARBA00004477"/>
    </source>
</evidence>
<feature type="signal peptide" evidence="8">
    <location>
        <begin position="1"/>
        <end position="18"/>
    </location>
</feature>